<evidence type="ECO:0000313" key="2">
    <source>
        <dbReference type="EMBL" id="KAA6320430.1"/>
    </source>
</evidence>
<gene>
    <name evidence="2" type="ORF">EZS28_054683</name>
</gene>
<dbReference type="SUPFAM" id="SSF54001">
    <property type="entry name" value="Cysteine proteinases"/>
    <property type="match status" value="1"/>
</dbReference>
<reference evidence="2 3" key="1">
    <citation type="submission" date="2019-03" db="EMBL/GenBank/DDBJ databases">
        <title>Single cell metagenomics reveals metabolic interactions within the superorganism composed of flagellate Streblomastix strix and complex community of Bacteroidetes bacteria on its surface.</title>
        <authorList>
            <person name="Treitli S.C."/>
            <person name="Kolisko M."/>
            <person name="Husnik F."/>
            <person name="Keeling P."/>
            <person name="Hampl V."/>
        </authorList>
    </citation>
    <scope>NUCLEOTIDE SEQUENCE [LARGE SCALE GENOMIC DNA]</scope>
    <source>
        <strain evidence="2">ST1C</strain>
    </source>
</reference>
<proteinExistence type="predicted"/>
<feature type="domain" description="OTU" evidence="1">
    <location>
        <begin position="76"/>
        <end position="204"/>
    </location>
</feature>
<dbReference type="InterPro" id="IPR003323">
    <property type="entry name" value="OTU_dom"/>
</dbReference>
<name>A0A5J4QHC7_9EUKA</name>
<dbReference type="CDD" id="cd22758">
    <property type="entry name" value="OTU_232R-like"/>
    <property type="match status" value="1"/>
</dbReference>
<dbReference type="Proteomes" id="UP000324800">
    <property type="component" value="Unassembled WGS sequence"/>
</dbReference>
<dbReference type="EMBL" id="SNRW01045552">
    <property type="protein sequence ID" value="KAA6320430.1"/>
    <property type="molecule type" value="Genomic_DNA"/>
</dbReference>
<sequence length="204" mass="23577">MIQDCQRILLLAQHKSTAIVQVLESYQHISMILDCQQISSLAQHQSTVAHQVLDKKILDKSAESISIQQNYKQKKFQLIDNSANGDCFFKAVSVCLYNVEKYHKQLRRQACVYIQSHPVEFERFFISQDRRDQLDEMQRLGIQMTAEEMKYNREMITLNQYITRMSIVGTWAEGAVLDATALSINRQIVTHIQIQPTIAINQTA</sequence>
<dbReference type="GO" id="GO:0016579">
    <property type="term" value="P:protein deubiquitination"/>
    <property type="evidence" value="ECO:0007669"/>
    <property type="project" value="TreeGrafter"/>
</dbReference>
<dbReference type="PROSITE" id="PS50802">
    <property type="entry name" value="OTU"/>
    <property type="match status" value="1"/>
</dbReference>
<dbReference type="Gene3D" id="3.90.70.80">
    <property type="match status" value="1"/>
</dbReference>
<feature type="non-terminal residue" evidence="2">
    <location>
        <position position="204"/>
    </location>
</feature>
<dbReference type="PANTHER" id="PTHR12419">
    <property type="entry name" value="OTU DOMAIN CONTAINING PROTEIN"/>
    <property type="match status" value="1"/>
</dbReference>
<evidence type="ECO:0000259" key="1">
    <source>
        <dbReference type="PROSITE" id="PS50802"/>
    </source>
</evidence>
<organism evidence="2 3">
    <name type="scientific">Streblomastix strix</name>
    <dbReference type="NCBI Taxonomy" id="222440"/>
    <lineage>
        <taxon>Eukaryota</taxon>
        <taxon>Metamonada</taxon>
        <taxon>Preaxostyla</taxon>
        <taxon>Oxymonadida</taxon>
        <taxon>Streblomastigidae</taxon>
        <taxon>Streblomastix</taxon>
    </lineage>
</organism>
<evidence type="ECO:0000313" key="3">
    <source>
        <dbReference type="Proteomes" id="UP000324800"/>
    </source>
</evidence>
<dbReference type="AlphaFoldDB" id="A0A5J4QHC7"/>
<comment type="caution">
    <text evidence="2">The sequence shown here is derived from an EMBL/GenBank/DDBJ whole genome shotgun (WGS) entry which is preliminary data.</text>
</comment>
<dbReference type="GO" id="GO:0004843">
    <property type="term" value="F:cysteine-type deubiquitinase activity"/>
    <property type="evidence" value="ECO:0007669"/>
    <property type="project" value="TreeGrafter"/>
</dbReference>
<accession>A0A5J4QHC7</accession>
<dbReference type="InterPro" id="IPR038765">
    <property type="entry name" value="Papain-like_cys_pep_sf"/>
</dbReference>
<dbReference type="Pfam" id="PF02338">
    <property type="entry name" value="OTU"/>
    <property type="match status" value="1"/>
</dbReference>
<protein>
    <recommendedName>
        <fullName evidence="1">OTU domain-containing protein</fullName>
    </recommendedName>
</protein>
<dbReference type="InterPro" id="IPR050704">
    <property type="entry name" value="Peptidase_C85-like"/>
</dbReference>
<dbReference type="OrthoDB" id="415023at2759"/>